<dbReference type="SUPFAM" id="SSF51161">
    <property type="entry name" value="Trimeric LpxA-like enzymes"/>
    <property type="match status" value="1"/>
</dbReference>
<dbReference type="PANTHER" id="PTHR23416">
    <property type="entry name" value="SIALIC ACID SYNTHASE-RELATED"/>
    <property type="match status" value="1"/>
</dbReference>
<dbReference type="Proteomes" id="UP000006087">
    <property type="component" value="Unassembled WGS sequence"/>
</dbReference>
<dbReference type="PANTHER" id="PTHR23416:SF23">
    <property type="entry name" value="ACETYLTRANSFERASE C18B11.09C-RELATED"/>
    <property type="match status" value="1"/>
</dbReference>
<keyword evidence="3" id="KW-1133">Transmembrane helix</keyword>
<dbReference type="RefSeq" id="WP_005344250.1">
    <property type="nucleotide sequence ID" value="NZ_JH823256.1"/>
</dbReference>
<keyword evidence="2" id="KW-0808">Transferase</keyword>
<dbReference type="Pfam" id="PF00132">
    <property type="entry name" value="Hexapep"/>
    <property type="match status" value="1"/>
</dbReference>
<dbReference type="EMBL" id="AGWU01000018">
    <property type="protein sequence ID" value="EKB20185.1"/>
    <property type="molecule type" value="Genomic_DNA"/>
</dbReference>
<comment type="similarity">
    <text evidence="1">Belongs to the transferase hexapeptide repeat family.</text>
</comment>
<dbReference type="HOGENOM" id="CLU_051638_7_3_6"/>
<evidence type="ECO:0000256" key="2">
    <source>
        <dbReference type="ARBA" id="ARBA00022679"/>
    </source>
</evidence>
<reference evidence="4 5" key="1">
    <citation type="submission" date="2012-06" db="EMBL/GenBank/DDBJ databases">
        <title>The Genome Sequence of Aeromonas veronii AMC34.</title>
        <authorList>
            <consortium name="The Broad Institute Genome Sequencing Platform"/>
            <person name="Earl A."/>
            <person name="Ward D."/>
            <person name="Feldgarden M."/>
            <person name="Gevers D."/>
            <person name="Graf J."/>
            <person name="Tomasi A."/>
            <person name="Horneman A."/>
            <person name="Walker B."/>
            <person name="Young S.K."/>
            <person name="Zeng Q."/>
            <person name="Gargeya S."/>
            <person name="Fitzgerald M."/>
            <person name="Haas B."/>
            <person name="Abouelleil A."/>
            <person name="Alvarado L."/>
            <person name="Arachchi H.M."/>
            <person name="Berlin A.M."/>
            <person name="Chapman S.B."/>
            <person name="Goldberg J."/>
            <person name="Griggs A."/>
            <person name="Gujja S."/>
            <person name="Hansen M."/>
            <person name="Howarth C."/>
            <person name="Imamovic A."/>
            <person name="Larimer J."/>
            <person name="McCowan C."/>
            <person name="Montmayeur A."/>
            <person name="Murphy C."/>
            <person name="Neiman D."/>
            <person name="Pearson M."/>
            <person name="Priest M."/>
            <person name="Roberts A."/>
            <person name="Saif S."/>
            <person name="Shea T."/>
            <person name="Sisk P."/>
            <person name="Sykes S."/>
            <person name="Wortman J."/>
            <person name="Nusbaum C."/>
            <person name="Birren B."/>
        </authorList>
    </citation>
    <scope>NUCLEOTIDE SEQUENCE [LARGE SCALE GENOMIC DNA]</scope>
    <source>
        <strain evidence="4 5">AMC34</strain>
    </source>
</reference>
<dbReference type="GO" id="GO:0008374">
    <property type="term" value="F:O-acyltransferase activity"/>
    <property type="evidence" value="ECO:0007669"/>
    <property type="project" value="TreeGrafter"/>
</dbReference>
<keyword evidence="3" id="KW-0472">Membrane</keyword>
<comment type="caution">
    <text evidence="4">The sequence shown here is derived from an EMBL/GenBank/DDBJ whole genome shotgun (WGS) entry which is preliminary data.</text>
</comment>
<dbReference type="CDD" id="cd04647">
    <property type="entry name" value="LbH_MAT_like"/>
    <property type="match status" value="1"/>
</dbReference>
<dbReference type="GO" id="GO:0005829">
    <property type="term" value="C:cytosol"/>
    <property type="evidence" value="ECO:0007669"/>
    <property type="project" value="TreeGrafter"/>
</dbReference>
<accession>K1IMG5</accession>
<gene>
    <name evidence="4" type="ORF">HMPREF1168_02133</name>
</gene>
<organism evidence="4 5">
    <name type="scientific">Aeromonas veronii AMC34</name>
    <dbReference type="NCBI Taxonomy" id="1073383"/>
    <lineage>
        <taxon>Bacteria</taxon>
        <taxon>Pseudomonadati</taxon>
        <taxon>Pseudomonadota</taxon>
        <taxon>Gammaproteobacteria</taxon>
        <taxon>Aeromonadales</taxon>
        <taxon>Aeromonadaceae</taxon>
        <taxon>Aeromonas</taxon>
    </lineage>
</organism>
<name>K1IMG5_AERVE</name>
<dbReference type="InterPro" id="IPR001451">
    <property type="entry name" value="Hexapep"/>
</dbReference>
<dbReference type="Gene3D" id="2.160.10.10">
    <property type="entry name" value="Hexapeptide repeat proteins"/>
    <property type="match status" value="1"/>
</dbReference>
<dbReference type="InterPro" id="IPR011004">
    <property type="entry name" value="Trimer_LpxA-like_sf"/>
</dbReference>
<evidence type="ECO:0000313" key="5">
    <source>
        <dbReference type="Proteomes" id="UP000006087"/>
    </source>
</evidence>
<proteinExistence type="inferred from homology"/>
<evidence type="ECO:0000313" key="4">
    <source>
        <dbReference type="EMBL" id="EKB20185.1"/>
    </source>
</evidence>
<dbReference type="AlphaFoldDB" id="K1IMG5"/>
<dbReference type="InterPro" id="IPR051159">
    <property type="entry name" value="Hexapeptide_acetyltransf"/>
</dbReference>
<evidence type="ECO:0000256" key="3">
    <source>
        <dbReference type="SAM" id="Phobius"/>
    </source>
</evidence>
<keyword evidence="3" id="KW-0812">Transmembrane</keyword>
<evidence type="ECO:0000256" key="1">
    <source>
        <dbReference type="ARBA" id="ARBA00007274"/>
    </source>
</evidence>
<feature type="transmembrane region" description="Helical" evidence="3">
    <location>
        <begin position="6"/>
        <end position="24"/>
    </location>
</feature>
<protein>
    <recommendedName>
        <fullName evidence="6">Acyltransferase</fullName>
    </recommendedName>
</protein>
<sequence length="173" mass="18827">MKVVNIHKLFLLYSWFVWLITFIVPDMPMTMRMRGWLYFLPFKKSGRNIQVASSARLIGLENIIIGSDVYIASGVVVNARGEIVICDQVMIGHETVVVAGNHTKINGSYRFGKSIAGDITIGFGSWIGGNCTVTANTKIGAGVLVGANSLVRGQLSDDSFYAGVPVKKISTNR</sequence>
<evidence type="ECO:0008006" key="6">
    <source>
        <dbReference type="Google" id="ProtNLM"/>
    </source>
</evidence>